<proteinExistence type="predicted"/>
<feature type="region of interest" description="Disordered" evidence="1">
    <location>
        <begin position="1"/>
        <end position="21"/>
    </location>
</feature>
<accession>A0ABY0WIA7</accession>
<dbReference type="NCBIfam" id="TIGR02532">
    <property type="entry name" value="IV_pilin_GFxxxE"/>
    <property type="match status" value="1"/>
</dbReference>
<dbReference type="SUPFAM" id="SSF54523">
    <property type="entry name" value="Pili subunits"/>
    <property type="match status" value="2"/>
</dbReference>
<evidence type="ECO:0000256" key="2">
    <source>
        <dbReference type="SAM" id="Phobius"/>
    </source>
</evidence>
<gene>
    <name evidence="3" type="ORF">SAMN04490181_4571</name>
</gene>
<sequence length="244" mass="27633">MYSDERAVGHPTASSKTHPATRKRCTEFQYASCAAAEIWSALMRRMDGFTLIEVMVAISLLGMLLILVASSLLSTNRTAQSTERYAQKLEEVRASQRFLRDTLQGVKEIALPEERARKWLFDGRPKYLRFIAPVPLGVGGKLKIHQLELFKTPTGYSELRVSFFELDGVQPWGNPQVLAREVRQIHFSYLGLDEMHLKTGWMSQWPWPERVPQSIRVDLETGGPVRWPSLTAAVRTSQAMGATQ</sequence>
<keyword evidence="2" id="KW-0812">Transmembrane</keyword>
<protein>
    <submittedName>
        <fullName evidence="3">Type II secretion system protein J (GspJ)</fullName>
    </submittedName>
</protein>
<evidence type="ECO:0000256" key="1">
    <source>
        <dbReference type="SAM" id="MobiDB-lite"/>
    </source>
</evidence>
<keyword evidence="4" id="KW-1185">Reference proteome</keyword>
<dbReference type="InterPro" id="IPR045584">
    <property type="entry name" value="Pilin-like"/>
</dbReference>
<dbReference type="Pfam" id="PF07963">
    <property type="entry name" value="N_methyl"/>
    <property type="match status" value="1"/>
</dbReference>
<dbReference type="EMBL" id="LT629800">
    <property type="protein sequence ID" value="SDV08964.1"/>
    <property type="molecule type" value="Genomic_DNA"/>
</dbReference>
<dbReference type="Proteomes" id="UP000199620">
    <property type="component" value="Chromosome I"/>
</dbReference>
<name>A0ABY0WIA7_9PSED</name>
<reference evidence="3 4" key="1">
    <citation type="submission" date="2016-10" db="EMBL/GenBank/DDBJ databases">
        <authorList>
            <person name="Varghese N."/>
            <person name="Submissions S."/>
        </authorList>
    </citation>
    <scope>NUCLEOTIDE SEQUENCE [LARGE SCALE GENOMIC DNA]</scope>
    <source>
        <strain evidence="3 4">BS2771</strain>
    </source>
</reference>
<keyword evidence="2" id="KW-0472">Membrane</keyword>
<organism evidence="3 4">
    <name type="scientific">Pseudomonas brenneri</name>
    <dbReference type="NCBI Taxonomy" id="129817"/>
    <lineage>
        <taxon>Bacteria</taxon>
        <taxon>Pseudomonadati</taxon>
        <taxon>Pseudomonadota</taxon>
        <taxon>Gammaproteobacteria</taxon>
        <taxon>Pseudomonadales</taxon>
        <taxon>Pseudomonadaceae</taxon>
        <taxon>Pseudomonas</taxon>
    </lineage>
</organism>
<evidence type="ECO:0000313" key="3">
    <source>
        <dbReference type="EMBL" id="SDV08964.1"/>
    </source>
</evidence>
<dbReference type="InterPro" id="IPR012902">
    <property type="entry name" value="N_methyl_site"/>
</dbReference>
<feature type="transmembrane region" description="Helical" evidence="2">
    <location>
        <begin position="49"/>
        <end position="73"/>
    </location>
</feature>
<keyword evidence="2" id="KW-1133">Transmembrane helix</keyword>
<evidence type="ECO:0000313" key="4">
    <source>
        <dbReference type="Proteomes" id="UP000199620"/>
    </source>
</evidence>